<sequence>MHEVEIHVVSLQVLQCAVQCNRDVLRRMVNVPKLGGDEEIFTLDYALVQHSPETKPDLQSRAEHRLLWFRNSDVSIICLLKSWCTSPLSRCCMLEHSQCACNLPSRRHRRRRRRARCRPARCRARPTGSSRRC</sequence>
<dbReference type="AlphaFoldDB" id="C0PK63"/>
<proteinExistence type="evidence at transcript level"/>
<protein>
    <submittedName>
        <fullName evidence="1">Uncharacterized protein</fullName>
    </submittedName>
</protein>
<organism evidence="1">
    <name type="scientific">Zea mays</name>
    <name type="common">Maize</name>
    <dbReference type="NCBI Taxonomy" id="4577"/>
    <lineage>
        <taxon>Eukaryota</taxon>
        <taxon>Viridiplantae</taxon>
        <taxon>Streptophyta</taxon>
        <taxon>Embryophyta</taxon>
        <taxon>Tracheophyta</taxon>
        <taxon>Spermatophyta</taxon>
        <taxon>Magnoliopsida</taxon>
        <taxon>Liliopsida</taxon>
        <taxon>Poales</taxon>
        <taxon>Poaceae</taxon>
        <taxon>PACMAD clade</taxon>
        <taxon>Panicoideae</taxon>
        <taxon>Andropogonodae</taxon>
        <taxon>Andropogoneae</taxon>
        <taxon>Tripsacinae</taxon>
        <taxon>Zea</taxon>
    </lineage>
</organism>
<dbReference type="EMBL" id="BT068682">
    <property type="protein sequence ID" value="ACN35579.1"/>
    <property type="molecule type" value="mRNA"/>
</dbReference>
<reference evidence="1" key="1">
    <citation type="journal article" date="2009" name="PLoS Genet.">
        <title>Sequencing, mapping, and analysis of 27,455 maize full-length cDNAs.</title>
        <authorList>
            <person name="Soderlund C."/>
            <person name="Descour A."/>
            <person name="Kudrna D."/>
            <person name="Bomhoff M."/>
            <person name="Boyd L."/>
            <person name="Currie J."/>
            <person name="Angelova A."/>
            <person name="Collura K."/>
            <person name="Wissotski M."/>
            <person name="Ashley E."/>
            <person name="Morrow D."/>
            <person name="Fernandes J."/>
            <person name="Walbot V."/>
            <person name="Yu Y."/>
        </authorList>
    </citation>
    <scope>NUCLEOTIDE SEQUENCE</scope>
    <source>
        <strain evidence="1">B73</strain>
    </source>
</reference>
<accession>C0PK63</accession>
<evidence type="ECO:0000313" key="1">
    <source>
        <dbReference type="EMBL" id="ACN35579.1"/>
    </source>
</evidence>
<reference evidence="1" key="2">
    <citation type="submission" date="2012-06" db="EMBL/GenBank/DDBJ databases">
        <authorList>
            <person name="Yu Y."/>
            <person name="Currie J."/>
            <person name="Lomeli R."/>
            <person name="Angelova A."/>
            <person name="Collura K."/>
            <person name="Wissotski M."/>
            <person name="Campos D."/>
            <person name="Kudrna D."/>
            <person name="Golser W."/>
            <person name="Ashely E."/>
            <person name="Descour A."/>
            <person name="Fernandes J."/>
            <person name="Soderlund C."/>
            <person name="Walbot V."/>
        </authorList>
    </citation>
    <scope>NUCLEOTIDE SEQUENCE</scope>
    <source>
        <strain evidence="1">B73</strain>
    </source>
</reference>
<name>C0PK63_MAIZE</name>